<dbReference type="Proteomes" id="UP001647436">
    <property type="component" value="Unassembled WGS sequence"/>
</dbReference>
<feature type="domain" description="GGDEF" evidence="1">
    <location>
        <begin position="21"/>
        <end position="58"/>
    </location>
</feature>
<gene>
    <name evidence="2" type="ORF">DJFAAGMI_01741</name>
</gene>
<accession>A0ABS5LR66</accession>
<dbReference type="Gene3D" id="3.30.70.270">
    <property type="match status" value="1"/>
</dbReference>
<evidence type="ECO:0000313" key="2">
    <source>
        <dbReference type="EMBL" id="MBS3019002.1"/>
    </source>
</evidence>
<dbReference type="SUPFAM" id="SSF55073">
    <property type="entry name" value="Nucleotide cyclase"/>
    <property type="match status" value="1"/>
</dbReference>
<dbReference type="InterPro" id="IPR029787">
    <property type="entry name" value="Nucleotide_cyclase"/>
</dbReference>
<dbReference type="InterPro" id="IPR000160">
    <property type="entry name" value="GGDEF_dom"/>
</dbReference>
<proteinExistence type="predicted"/>
<comment type="caution">
    <text evidence="2">The sequence shown here is derived from an EMBL/GenBank/DDBJ whole genome shotgun (WGS) entry which is preliminary data.</text>
</comment>
<evidence type="ECO:0000313" key="3">
    <source>
        <dbReference type="Proteomes" id="UP001647436"/>
    </source>
</evidence>
<sequence length="63" mass="6877">MRLKIEHALQQPLTTLLGIPEGEAVTVSASVGQALYPRDAQDAQSLLKVADQDMYRNKGPSVR</sequence>
<dbReference type="InterPro" id="IPR043128">
    <property type="entry name" value="Rev_trsase/Diguanyl_cyclase"/>
</dbReference>
<keyword evidence="3" id="KW-1185">Reference proteome</keyword>
<evidence type="ECO:0000259" key="1">
    <source>
        <dbReference type="Pfam" id="PF00990"/>
    </source>
</evidence>
<reference evidence="2 3" key="1">
    <citation type="submission" date="2020-03" db="EMBL/GenBank/DDBJ databases">
        <title>The role of nitrogen metabolism on polyethylene biodegradation.</title>
        <authorList>
            <person name="Peixoto J."/>
            <person name="Vizzotto C.S."/>
            <person name="Ramos A."/>
            <person name="Alves G."/>
            <person name="Steindorff A."/>
            <person name="Kruger R."/>
        </authorList>
    </citation>
    <scope>NUCLEOTIDE SEQUENCE [LARGE SCALE GENOMIC DNA]</scope>
    <source>
        <strain evidence="2 3">PE63</strain>
    </source>
</reference>
<organism evidence="2 3">
    <name type="scientific">Comamonas brasiliensis</name>
    <dbReference type="NCBI Taxonomy" id="1812482"/>
    <lineage>
        <taxon>Bacteria</taxon>
        <taxon>Pseudomonadati</taxon>
        <taxon>Pseudomonadota</taxon>
        <taxon>Betaproteobacteria</taxon>
        <taxon>Burkholderiales</taxon>
        <taxon>Comamonadaceae</taxon>
        <taxon>Comamonas</taxon>
    </lineage>
</organism>
<protein>
    <recommendedName>
        <fullName evidence="1">GGDEF domain-containing protein</fullName>
    </recommendedName>
</protein>
<dbReference type="EMBL" id="JAANES010000002">
    <property type="protein sequence ID" value="MBS3019002.1"/>
    <property type="molecule type" value="Genomic_DNA"/>
</dbReference>
<dbReference type="Pfam" id="PF00990">
    <property type="entry name" value="GGDEF"/>
    <property type="match status" value="1"/>
</dbReference>
<name>A0ABS5LR66_9BURK</name>